<name>A0A088B2E8_9HYPH</name>
<accession>A0A088B2E8</accession>
<geneLocation type="plasmid" evidence="1">
    <name>pMOC2</name>
</geneLocation>
<evidence type="ECO:0000313" key="1">
    <source>
        <dbReference type="EMBL" id="AGO88395.1"/>
    </source>
</evidence>
<dbReference type="EMBL" id="JX627581">
    <property type="protein sequence ID" value="AGO88395.1"/>
    <property type="molecule type" value="Genomic_DNA"/>
</dbReference>
<protein>
    <submittedName>
        <fullName evidence="1">Protein of unassigned function</fullName>
    </submittedName>
</protein>
<reference evidence="1" key="1">
    <citation type="journal article" date="2014" name="PLoS ONE">
        <title>Genome Information of Methylobacterium oryzae, a Plant-Probiotic Methylotroph in the Phyllosphere.</title>
        <authorList>
            <person name="Kwak M.J."/>
            <person name="Jeong H."/>
            <person name="Madhaiyan M."/>
            <person name="Lee Y."/>
            <person name="Sa T.M."/>
            <person name="Oh T.K."/>
            <person name="Kim J.F."/>
        </authorList>
    </citation>
    <scope>NUCLEOTIDE SEQUENCE</scope>
    <source>
        <strain evidence="1">CBMB20</strain>
        <plasmid evidence="1">pMOC2</plasmid>
    </source>
</reference>
<dbReference type="RefSeq" id="WP_172685195.1">
    <property type="nucleotide sequence ID" value="NZ_JX627581.1"/>
</dbReference>
<sequence>MTIGRPLTPEEQQRLARRERTLKNRRGRRNPAVMPDRLARTSAFVPRKVNLITDSNFTRVYEVPGYSVVEVRGRELGSQHRDAIYALFRLKREKVSMPNPDYRPGTFIPPMRTYYETRTSWRELIRVMGRTEHVNNLLSLVHVFQEIQQVSVLIHEGRSLDELDKIKKTRSIGALPDSRGSAAPLITEVSWEGAQLDSSVTVRYGPSVLQMIEKAHLVSINADVQFRLKGDHAKTFWPFIDSQPAFAWIDEERLAQLAGRDLWSDKETSATRAQFRKDCRQAFNDMVAAGGLKEWREEITGSGWKKSRRYHYTHAAPTQLEMDLAKAAGQAAAQLTA</sequence>
<gene>
    <name evidence="1" type="ORF">MOC_2p0016</name>
</gene>
<organism evidence="1">
    <name type="scientific">Methylobacterium oryzae CBMB20</name>
    <dbReference type="NCBI Taxonomy" id="693986"/>
    <lineage>
        <taxon>Bacteria</taxon>
        <taxon>Pseudomonadati</taxon>
        <taxon>Pseudomonadota</taxon>
        <taxon>Alphaproteobacteria</taxon>
        <taxon>Hyphomicrobiales</taxon>
        <taxon>Methylobacteriaceae</taxon>
        <taxon>Methylobacterium</taxon>
    </lineage>
</organism>
<keyword evidence="1" id="KW-0614">Plasmid</keyword>
<dbReference type="AlphaFoldDB" id="A0A088B2E8"/>
<proteinExistence type="predicted"/>